<proteinExistence type="predicted"/>
<name>A0A679A5F2_9ADEN</name>
<evidence type="ECO:0000313" key="2">
    <source>
        <dbReference type="EMBL" id="AZZ86042.1"/>
    </source>
</evidence>
<reference evidence="2" key="1">
    <citation type="submission" date="2018-02" db="EMBL/GenBank/DDBJ databases">
        <title>Genome analysis reveals monkey adenoviruses with three fiber genes, a hitherto unseen trait in Adenoviridae.</title>
        <authorList>
            <person name="Podgorski I.I."/>
            <person name="Papp T."/>
            <person name="Custers J."/>
            <person name="Harrach B."/>
            <person name="Benko M."/>
        </authorList>
    </citation>
    <scope>NUCLEOTIDE SEQUENCE [LARGE SCALE GENOMIC DNA]</scope>
    <source>
        <strain evidence="2">SV11</strain>
    </source>
</reference>
<evidence type="ECO:0000256" key="1">
    <source>
        <dbReference type="SAM" id="MobiDB-lite"/>
    </source>
</evidence>
<accession>A0A679A5F2</accession>
<feature type="compositionally biased region" description="Polar residues" evidence="1">
    <location>
        <begin position="122"/>
        <end position="132"/>
    </location>
</feature>
<feature type="region of interest" description="Disordered" evidence="1">
    <location>
        <begin position="111"/>
        <end position="228"/>
    </location>
</feature>
<sequence>MKIVGNNKEVDSNISFRVWRKFAAHHRIPYESWEEGKVVLLNDVTRKLLSNLRAFAARFSSRPRPSKILGTSSSDVISVSSRISSMSFCLGYNGQPSEPSRKLHHPLLAGDEPRARAGGASAPSQEEGSQGDTRAAALPGDRFRQRGRRHRDGGGLQLPSDAQNTPRGRHRGVSKNEHERRQGRRGPLYHVGEEPRDRTVGDGVGEGHGSHDDVDGEVPRGQREQSGF</sequence>
<dbReference type="EMBL" id="MG969551">
    <property type="protein sequence ID" value="AZZ86042.1"/>
    <property type="molecule type" value="Genomic_DNA"/>
</dbReference>
<protein>
    <submittedName>
        <fullName evidence="2">UXP</fullName>
    </submittedName>
</protein>
<dbReference type="Proteomes" id="UP000464833">
    <property type="component" value="Genome"/>
</dbReference>
<feature type="compositionally biased region" description="Basic and acidic residues" evidence="1">
    <location>
        <begin position="208"/>
        <end position="228"/>
    </location>
</feature>
<feature type="compositionally biased region" description="Basic and acidic residues" evidence="1">
    <location>
        <begin position="191"/>
        <end position="200"/>
    </location>
</feature>
<organism evidence="2">
    <name type="scientific">simian adenovirus 2</name>
    <dbReference type="NCBI Taxonomy" id="38418"/>
    <lineage>
        <taxon>Viruses</taxon>
        <taxon>Varidnaviria</taxon>
        <taxon>Bamfordvirae</taxon>
        <taxon>Preplasmiviricota</taxon>
        <taxon>Polisuviricotina</taxon>
        <taxon>Pharingeaviricetes</taxon>
        <taxon>Rowavirales</taxon>
        <taxon>Adenoviridae</taxon>
        <taxon>Mastadenovirus</taxon>
        <taxon>Mastadenovirus russelli</taxon>
        <taxon>Human mastadenovirus G</taxon>
    </lineage>
</organism>